<sequence>MFSYHHFSVMQCLHFGIRYRDFISKKKRSNTKPSFVPENVWENLTQLWGDSKTVERSEINSKNRCGGREVAPGTHTGGSVSIAEYRKRLFLNNVSSIVLFI</sequence>
<dbReference type="AlphaFoldDB" id="A0ABD2R2A3"/>
<organism evidence="1 2">
    <name type="scientific">Solanum stoloniferum</name>
    <dbReference type="NCBI Taxonomy" id="62892"/>
    <lineage>
        <taxon>Eukaryota</taxon>
        <taxon>Viridiplantae</taxon>
        <taxon>Streptophyta</taxon>
        <taxon>Embryophyta</taxon>
        <taxon>Tracheophyta</taxon>
        <taxon>Spermatophyta</taxon>
        <taxon>Magnoliopsida</taxon>
        <taxon>eudicotyledons</taxon>
        <taxon>Gunneridae</taxon>
        <taxon>Pentapetalae</taxon>
        <taxon>asterids</taxon>
        <taxon>lamiids</taxon>
        <taxon>Solanales</taxon>
        <taxon>Solanaceae</taxon>
        <taxon>Solanoideae</taxon>
        <taxon>Solaneae</taxon>
        <taxon>Solanum</taxon>
    </lineage>
</organism>
<evidence type="ECO:0000313" key="1">
    <source>
        <dbReference type="EMBL" id="KAL3325950.1"/>
    </source>
</evidence>
<dbReference type="EMBL" id="JBJKTR010000022">
    <property type="protein sequence ID" value="KAL3325950.1"/>
    <property type="molecule type" value="Genomic_DNA"/>
</dbReference>
<dbReference type="Pfam" id="PF03004">
    <property type="entry name" value="Transposase_24"/>
    <property type="match status" value="1"/>
</dbReference>
<proteinExistence type="predicted"/>
<reference evidence="1 2" key="1">
    <citation type="submission" date="2024-05" db="EMBL/GenBank/DDBJ databases">
        <title>De novo assembly of an allotetraploid wild potato.</title>
        <authorList>
            <person name="Hosaka A.J."/>
        </authorList>
    </citation>
    <scope>NUCLEOTIDE SEQUENCE [LARGE SCALE GENOMIC DNA]</scope>
    <source>
        <tissue evidence="1">Young leaves</tissue>
    </source>
</reference>
<protein>
    <submittedName>
        <fullName evidence="1">Uncharacterized protein</fullName>
    </submittedName>
</protein>
<gene>
    <name evidence="1" type="ORF">AABB24_036919</name>
</gene>
<comment type="caution">
    <text evidence="1">The sequence shown here is derived from an EMBL/GenBank/DDBJ whole genome shotgun (WGS) entry which is preliminary data.</text>
</comment>
<dbReference type="InterPro" id="IPR004252">
    <property type="entry name" value="Probable_transposase_24"/>
</dbReference>
<accession>A0ABD2R2A3</accession>
<keyword evidence="2" id="KW-1185">Reference proteome</keyword>
<evidence type="ECO:0000313" key="2">
    <source>
        <dbReference type="Proteomes" id="UP001627284"/>
    </source>
</evidence>
<dbReference type="Proteomes" id="UP001627284">
    <property type="component" value="Unassembled WGS sequence"/>
</dbReference>
<name>A0ABD2R2A3_9SOLN</name>